<protein>
    <submittedName>
        <fullName evidence="1">Uncharacterized protein</fullName>
    </submittedName>
</protein>
<evidence type="ECO:0000313" key="2">
    <source>
        <dbReference type="Proteomes" id="UP001055072"/>
    </source>
</evidence>
<comment type="caution">
    <text evidence="1">The sequence shown here is derived from an EMBL/GenBank/DDBJ whole genome shotgun (WGS) entry which is preliminary data.</text>
</comment>
<organism evidence="1 2">
    <name type="scientific">Irpex rosettiformis</name>
    <dbReference type="NCBI Taxonomy" id="378272"/>
    <lineage>
        <taxon>Eukaryota</taxon>
        <taxon>Fungi</taxon>
        <taxon>Dikarya</taxon>
        <taxon>Basidiomycota</taxon>
        <taxon>Agaricomycotina</taxon>
        <taxon>Agaricomycetes</taxon>
        <taxon>Polyporales</taxon>
        <taxon>Irpicaceae</taxon>
        <taxon>Irpex</taxon>
    </lineage>
</organism>
<sequence>MTATRNSGQSAVLEAGKAPLQVRRWGNVPNIPSKGKAGNPARDLSVSTQLFFDCQHPFLLATHTSKPRPTMRSFSLFSRRSQPQDTQSSRSSRRTSYLSTTTTSSDASEVIALELPNLPSPSYASNDCAGSGIAEDLEDDNLAWGSPRPVHRPKRKVTAIAVQLHHRSDQSLKVAMHDKRRQ</sequence>
<proteinExistence type="predicted"/>
<gene>
    <name evidence="1" type="ORF">BDY19DRAFT_95885</name>
</gene>
<dbReference type="Proteomes" id="UP001055072">
    <property type="component" value="Unassembled WGS sequence"/>
</dbReference>
<accession>A0ACB8U7S2</accession>
<name>A0ACB8U7S2_9APHY</name>
<evidence type="ECO:0000313" key="1">
    <source>
        <dbReference type="EMBL" id="KAI0089995.1"/>
    </source>
</evidence>
<keyword evidence="2" id="KW-1185">Reference proteome</keyword>
<reference evidence="1" key="1">
    <citation type="journal article" date="2021" name="Environ. Microbiol.">
        <title>Gene family expansions and transcriptome signatures uncover fungal adaptations to wood decay.</title>
        <authorList>
            <person name="Hage H."/>
            <person name="Miyauchi S."/>
            <person name="Viragh M."/>
            <person name="Drula E."/>
            <person name="Min B."/>
            <person name="Chaduli D."/>
            <person name="Navarro D."/>
            <person name="Favel A."/>
            <person name="Norest M."/>
            <person name="Lesage-Meessen L."/>
            <person name="Balint B."/>
            <person name="Merenyi Z."/>
            <person name="de Eugenio L."/>
            <person name="Morin E."/>
            <person name="Martinez A.T."/>
            <person name="Baldrian P."/>
            <person name="Stursova M."/>
            <person name="Martinez M.J."/>
            <person name="Novotny C."/>
            <person name="Magnuson J.K."/>
            <person name="Spatafora J.W."/>
            <person name="Maurice S."/>
            <person name="Pangilinan J."/>
            <person name="Andreopoulos W."/>
            <person name="LaButti K."/>
            <person name="Hundley H."/>
            <person name="Na H."/>
            <person name="Kuo A."/>
            <person name="Barry K."/>
            <person name="Lipzen A."/>
            <person name="Henrissat B."/>
            <person name="Riley R."/>
            <person name="Ahrendt S."/>
            <person name="Nagy L.G."/>
            <person name="Grigoriev I.V."/>
            <person name="Martin F."/>
            <person name="Rosso M.N."/>
        </authorList>
    </citation>
    <scope>NUCLEOTIDE SEQUENCE</scope>
    <source>
        <strain evidence="1">CBS 384.51</strain>
    </source>
</reference>
<dbReference type="EMBL" id="MU274909">
    <property type="protein sequence ID" value="KAI0089995.1"/>
    <property type="molecule type" value="Genomic_DNA"/>
</dbReference>